<dbReference type="Proteomes" id="UP000250266">
    <property type="component" value="Unassembled WGS sequence"/>
</dbReference>
<organism evidence="2 3">
    <name type="scientific">Lepidopterella palustris CBS 459.81</name>
    <dbReference type="NCBI Taxonomy" id="1314670"/>
    <lineage>
        <taxon>Eukaryota</taxon>
        <taxon>Fungi</taxon>
        <taxon>Dikarya</taxon>
        <taxon>Ascomycota</taxon>
        <taxon>Pezizomycotina</taxon>
        <taxon>Dothideomycetes</taxon>
        <taxon>Pleosporomycetidae</taxon>
        <taxon>Mytilinidiales</taxon>
        <taxon>Argynnaceae</taxon>
        <taxon>Lepidopterella</taxon>
    </lineage>
</organism>
<dbReference type="OrthoDB" id="3791931at2759"/>
<keyword evidence="3" id="KW-1185">Reference proteome</keyword>
<feature type="compositionally biased region" description="Basic residues" evidence="1">
    <location>
        <begin position="625"/>
        <end position="638"/>
    </location>
</feature>
<evidence type="ECO:0000256" key="1">
    <source>
        <dbReference type="SAM" id="MobiDB-lite"/>
    </source>
</evidence>
<feature type="region of interest" description="Disordered" evidence="1">
    <location>
        <begin position="1"/>
        <end position="49"/>
    </location>
</feature>
<reference evidence="2 3" key="1">
    <citation type="journal article" date="2016" name="Nat. Commun.">
        <title>Ectomycorrhizal ecology is imprinted in the genome of the dominant symbiotic fungus Cenococcum geophilum.</title>
        <authorList>
            <consortium name="DOE Joint Genome Institute"/>
            <person name="Peter M."/>
            <person name="Kohler A."/>
            <person name="Ohm R.A."/>
            <person name="Kuo A."/>
            <person name="Krutzmann J."/>
            <person name="Morin E."/>
            <person name="Arend M."/>
            <person name="Barry K.W."/>
            <person name="Binder M."/>
            <person name="Choi C."/>
            <person name="Clum A."/>
            <person name="Copeland A."/>
            <person name="Grisel N."/>
            <person name="Haridas S."/>
            <person name="Kipfer T."/>
            <person name="LaButti K."/>
            <person name="Lindquist E."/>
            <person name="Lipzen A."/>
            <person name="Maire R."/>
            <person name="Meier B."/>
            <person name="Mihaltcheva S."/>
            <person name="Molinier V."/>
            <person name="Murat C."/>
            <person name="Poggeler S."/>
            <person name="Quandt C.A."/>
            <person name="Sperisen C."/>
            <person name="Tritt A."/>
            <person name="Tisserant E."/>
            <person name="Crous P.W."/>
            <person name="Henrissat B."/>
            <person name="Nehls U."/>
            <person name="Egli S."/>
            <person name="Spatafora J.W."/>
            <person name="Grigoriev I.V."/>
            <person name="Martin F.M."/>
        </authorList>
    </citation>
    <scope>NUCLEOTIDE SEQUENCE [LARGE SCALE GENOMIC DNA]</scope>
    <source>
        <strain evidence="2 3">CBS 459.81</strain>
    </source>
</reference>
<evidence type="ECO:0000313" key="3">
    <source>
        <dbReference type="Proteomes" id="UP000250266"/>
    </source>
</evidence>
<feature type="region of interest" description="Disordered" evidence="1">
    <location>
        <begin position="482"/>
        <end position="533"/>
    </location>
</feature>
<feature type="compositionally biased region" description="Low complexity" evidence="1">
    <location>
        <begin position="545"/>
        <end position="559"/>
    </location>
</feature>
<sequence length="688" mass="75326">MSDEHSFNENSPRSSKDSHSRVSFQDGGLGANIPNQTGLARAGHRPQGPSMISFAQQHLLDAGYGNFVDPHQDMLGFAAPPNQVPVQGYNPYQHQQVYGVENTQPHQQGFENVSGYVFDQFVNENAWNQSADVTTGNNPANMPAMSSASCNEFNSYSMHGGSMAQLQPPTRNSFQIPATHHAGIPRYIASQPGPHGHWSNTAPMDRIPTVALFEQQTAGQVKAPSRSVQENRRGRLPVQPRQIRPNGVVPNTGNFIKAATPIAGPQATSGRKIKRPRQTKPARQASAKPVHLQNLVPDAETGVYGSTYEDALNSITPQWWLPPMGDDPLPSTDQEKRKLVLRLRNAILNTQDTNDKKSNAYKFRWERAHPPYLVQYVDRVAWSIMQKVIDLYRNGFTAPIFDPAQDASFDKEMPFKERMDKLIELFSFWKTSCDNVMKGEKINSYIHGPASSIKRISGNKASNIKRAERLAWGKAAEEAAAAKSEVAEHKDAEGDDIEGEGTKGGDADAEVAETEAADGSASHHYQPHPANCTAGVLLTPAKSLPSLSPSASTAPLAPSRPGLNATPTNMSATPQAAITNSHSPSQAVDLNTTHQKSKRAVTNEGPKAPKSSGEIDSLTGQPHQHPGRPRQGRNKRKRDRESDHLTPIKNQARVKFTEIMDDLNKNVAMFEEAWHDPQDDSGYLSAGK</sequence>
<dbReference type="AlphaFoldDB" id="A0A8E2JII0"/>
<feature type="compositionally biased region" description="Polar residues" evidence="1">
    <location>
        <begin position="565"/>
        <end position="594"/>
    </location>
</feature>
<name>A0A8E2JII0_9PEZI</name>
<feature type="compositionally biased region" description="Basic residues" evidence="1">
    <location>
        <begin position="271"/>
        <end position="280"/>
    </location>
</feature>
<gene>
    <name evidence="2" type="ORF">K432DRAFT_422953</name>
</gene>
<protein>
    <submittedName>
        <fullName evidence="2">Uncharacterized protein</fullName>
    </submittedName>
</protein>
<accession>A0A8E2JII0</accession>
<feature type="region of interest" description="Disordered" evidence="1">
    <location>
        <begin position="545"/>
        <end position="653"/>
    </location>
</feature>
<feature type="compositionally biased region" description="Acidic residues" evidence="1">
    <location>
        <begin position="507"/>
        <end position="516"/>
    </location>
</feature>
<proteinExistence type="predicted"/>
<dbReference type="EMBL" id="KV744848">
    <property type="protein sequence ID" value="OCK83945.1"/>
    <property type="molecule type" value="Genomic_DNA"/>
</dbReference>
<feature type="region of interest" description="Disordered" evidence="1">
    <location>
        <begin position="264"/>
        <end position="290"/>
    </location>
</feature>
<evidence type="ECO:0000313" key="2">
    <source>
        <dbReference type="EMBL" id="OCK83945.1"/>
    </source>
</evidence>